<dbReference type="InterPro" id="IPR027417">
    <property type="entry name" value="P-loop_NTPase"/>
</dbReference>
<reference evidence="1 2" key="1">
    <citation type="submission" date="2023-05" db="EMBL/GenBank/DDBJ databases">
        <title>Lithophilousrod everest ZFBP1038 complete genpme.</title>
        <authorList>
            <person name="Tian M."/>
        </authorList>
    </citation>
    <scope>NUCLEOTIDE SEQUENCE [LARGE SCALE GENOMIC DNA]</scope>
    <source>
        <strain evidence="1 2">ZFBP1038</strain>
    </source>
</reference>
<gene>
    <name evidence="1" type="ORF">LWF01_04970</name>
</gene>
<name>A0ABY8QW11_9MICO</name>
<protein>
    <recommendedName>
        <fullName evidence="3">(d)CMP kinase</fullName>
    </recommendedName>
</protein>
<evidence type="ECO:0008006" key="3">
    <source>
        <dbReference type="Google" id="ProtNLM"/>
    </source>
</evidence>
<evidence type="ECO:0000313" key="2">
    <source>
        <dbReference type="Proteomes" id="UP001209083"/>
    </source>
</evidence>
<dbReference type="Proteomes" id="UP001209083">
    <property type="component" value="Chromosome"/>
</dbReference>
<dbReference type="EMBL" id="CP090958">
    <property type="protein sequence ID" value="WGW13128.1"/>
    <property type="molecule type" value="Genomic_DNA"/>
</dbReference>
<evidence type="ECO:0000313" key="1">
    <source>
        <dbReference type="EMBL" id="WGW13128.1"/>
    </source>
</evidence>
<accession>A0ABY8QW11</accession>
<dbReference type="SUPFAM" id="SSF52540">
    <property type="entry name" value="P-loop containing nucleoside triphosphate hydrolases"/>
    <property type="match status" value="1"/>
</dbReference>
<dbReference type="RefSeq" id="WP_349639938.1">
    <property type="nucleotide sequence ID" value="NZ_CP090958.1"/>
</dbReference>
<keyword evidence="2" id="KW-1185">Reference proteome</keyword>
<organism evidence="1 2">
    <name type="scientific">Saxibacter everestensis</name>
    <dbReference type="NCBI Taxonomy" id="2909229"/>
    <lineage>
        <taxon>Bacteria</taxon>
        <taxon>Bacillati</taxon>
        <taxon>Actinomycetota</taxon>
        <taxon>Actinomycetes</taxon>
        <taxon>Micrococcales</taxon>
        <taxon>Brevibacteriaceae</taxon>
        <taxon>Saxibacter</taxon>
    </lineage>
</organism>
<proteinExistence type="predicted"/>
<sequence>MRSHRPVIVGIDGRSGSGKSTLAERLGEQWAAPVVQLDRLCPGWHGLDRAVDLVSDWVLAPLRHGSAAVPVRWREWDWAKDRYGGWIEVPDSRLIIVEGCGIGSARSRRYLDALLWVEAPEPVRRSRALERELELAAAPDAESAVDPLWWWSLWASQETVVIERENTVRYATSVRREPPG</sequence>
<dbReference type="Gene3D" id="3.40.50.300">
    <property type="entry name" value="P-loop containing nucleotide triphosphate hydrolases"/>
    <property type="match status" value="1"/>
</dbReference>